<feature type="domain" description="DUF4070" evidence="1">
    <location>
        <begin position="11"/>
        <end position="75"/>
    </location>
</feature>
<evidence type="ECO:0000313" key="2">
    <source>
        <dbReference type="EMBL" id="OOM59133.1"/>
    </source>
</evidence>
<dbReference type="Proteomes" id="UP000190973">
    <property type="component" value="Unassembled WGS sequence"/>
</dbReference>
<sequence>MKKNFIPLPKTQVYSKLKEENRLITEDWSYYNGKTRVAFIPKNMSAEELFEGYMWFRRELYSLKSIYKRIRKSKTNILYNLIVNLGYKISLNGTKNNF</sequence>
<dbReference type="EMBL" id="LZZI01000081">
    <property type="protein sequence ID" value="OOM59133.1"/>
    <property type="molecule type" value="Genomic_DNA"/>
</dbReference>
<dbReference type="Pfam" id="PF13282">
    <property type="entry name" value="DUF4070"/>
    <property type="match status" value="1"/>
</dbReference>
<comment type="caution">
    <text evidence="2">The sequence shown here is derived from an EMBL/GenBank/DDBJ whole genome shotgun (WGS) entry which is preliminary data.</text>
</comment>
<name>A0A1S8S103_CLOBE</name>
<dbReference type="AlphaFoldDB" id="A0A1S8S103"/>
<gene>
    <name evidence="2" type="ORF">CLBCK_36320</name>
</gene>
<accession>A0A1S8S103</accession>
<reference evidence="2 3" key="1">
    <citation type="submission" date="2016-05" db="EMBL/GenBank/DDBJ databases">
        <title>Microbial solvent formation.</title>
        <authorList>
            <person name="Poehlein A."/>
            <person name="Montoya Solano J.D."/>
            <person name="Flitsch S."/>
            <person name="Krabben P."/>
            <person name="Duerre P."/>
            <person name="Daniel R."/>
        </authorList>
    </citation>
    <scope>NUCLEOTIDE SEQUENCE [LARGE SCALE GENOMIC DNA]</scope>
    <source>
        <strain evidence="2 3">DSM 53</strain>
    </source>
</reference>
<evidence type="ECO:0000259" key="1">
    <source>
        <dbReference type="Pfam" id="PF13282"/>
    </source>
</evidence>
<dbReference type="InterPro" id="IPR025274">
    <property type="entry name" value="DUF4070"/>
</dbReference>
<evidence type="ECO:0000313" key="3">
    <source>
        <dbReference type="Proteomes" id="UP000190973"/>
    </source>
</evidence>
<proteinExistence type="predicted"/>
<protein>
    <recommendedName>
        <fullName evidence="1">DUF4070 domain-containing protein</fullName>
    </recommendedName>
</protein>
<organism evidence="2 3">
    <name type="scientific">Clostridium beijerinckii</name>
    <name type="common">Clostridium MP</name>
    <dbReference type="NCBI Taxonomy" id="1520"/>
    <lineage>
        <taxon>Bacteria</taxon>
        <taxon>Bacillati</taxon>
        <taxon>Bacillota</taxon>
        <taxon>Clostridia</taxon>
        <taxon>Eubacteriales</taxon>
        <taxon>Clostridiaceae</taxon>
        <taxon>Clostridium</taxon>
    </lineage>
</organism>
<dbReference type="RefSeq" id="WP_241407497.1">
    <property type="nucleotide sequence ID" value="NZ_JABTAE010000001.1"/>
</dbReference>